<evidence type="ECO:0000313" key="2">
    <source>
        <dbReference type="Proteomes" id="UP000050956"/>
    </source>
</evidence>
<sequence length="198" mass="21687">MPSPPRLRRHAAELAARHIREGGMDMRSARNKAATQLGLSLREGHPDLPTRSEIEQALASQLSLFAHPDRPLHLLHKRQAALEAMQFLHAFSPRLSGAVLDGSAQAHDPVIVHLHTDTPEAPGLFLHEHHLPAQQDAGQLQLVDGSVQQTPCWTLQVDGITFQLWVLPMHALRSPPANPIDGSALPRASASQLQQLIN</sequence>
<accession>A0A0R0CWD6</accession>
<reference evidence="1 2" key="1">
    <citation type="submission" date="2015-05" db="EMBL/GenBank/DDBJ databases">
        <title>Genome sequencing and analysis of members of genus Stenotrophomonas.</title>
        <authorList>
            <person name="Patil P.P."/>
            <person name="Midha S."/>
            <person name="Patil P.B."/>
        </authorList>
    </citation>
    <scope>NUCLEOTIDE SEQUENCE [LARGE SCALE GENOMIC DNA]</scope>
    <source>
        <strain evidence="1 2">DSM 24757</strain>
    </source>
</reference>
<dbReference type="AlphaFoldDB" id="A0A0R0CWD6"/>
<evidence type="ECO:0000313" key="1">
    <source>
        <dbReference type="EMBL" id="KRG74047.1"/>
    </source>
</evidence>
<protein>
    <submittedName>
        <fullName evidence="1">Uncharacterized protein</fullName>
    </submittedName>
</protein>
<dbReference type="RefSeq" id="WP_057639091.1">
    <property type="nucleotide sequence ID" value="NZ_LDJM01000051.1"/>
</dbReference>
<gene>
    <name evidence="1" type="ORF">ABB30_14815</name>
</gene>
<comment type="caution">
    <text evidence="1">The sequence shown here is derived from an EMBL/GenBank/DDBJ whole genome shotgun (WGS) entry which is preliminary data.</text>
</comment>
<dbReference type="PATRIC" id="fig|336566.3.peg.2593"/>
<dbReference type="STRING" id="336566.ABB30_14815"/>
<organism evidence="1 2">
    <name type="scientific">Stenotrophomonas ginsengisoli</name>
    <dbReference type="NCBI Taxonomy" id="336566"/>
    <lineage>
        <taxon>Bacteria</taxon>
        <taxon>Pseudomonadati</taxon>
        <taxon>Pseudomonadota</taxon>
        <taxon>Gammaproteobacteria</taxon>
        <taxon>Lysobacterales</taxon>
        <taxon>Lysobacteraceae</taxon>
        <taxon>Stenotrophomonas</taxon>
    </lineage>
</organism>
<dbReference type="Proteomes" id="UP000050956">
    <property type="component" value="Unassembled WGS sequence"/>
</dbReference>
<keyword evidence="2" id="KW-1185">Reference proteome</keyword>
<dbReference type="EMBL" id="LDJM01000051">
    <property type="protein sequence ID" value="KRG74047.1"/>
    <property type="molecule type" value="Genomic_DNA"/>
</dbReference>
<proteinExistence type="predicted"/>
<name>A0A0R0CWD6_9GAMM</name>
<dbReference type="OrthoDB" id="5294130at2"/>